<accession>K0RUW1</accession>
<evidence type="ECO:0000313" key="4">
    <source>
        <dbReference type="Proteomes" id="UP000266841"/>
    </source>
</evidence>
<feature type="chain" id="PRO_5003836570" description="DOMON domain-containing protein" evidence="2">
    <location>
        <begin position="18"/>
        <end position="241"/>
    </location>
</feature>
<keyword evidence="2" id="KW-0732">Signal</keyword>
<feature type="signal peptide" evidence="2">
    <location>
        <begin position="1"/>
        <end position="17"/>
    </location>
</feature>
<dbReference type="AlphaFoldDB" id="K0RUW1"/>
<reference evidence="3 4" key="1">
    <citation type="journal article" date="2012" name="Genome Biol.">
        <title>Genome and low-iron response of an oceanic diatom adapted to chronic iron limitation.</title>
        <authorList>
            <person name="Lommer M."/>
            <person name="Specht M."/>
            <person name="Roy A.S."/>
            <person name="Kraemer L."/>
            <person name="Andreson R."/>
            <person name="Gutowska M.A."/>
            <person name="Wolf J."/>
            <person name="Bergner S.V."/>
            <person name="Schilhabel M.B."/>
            <person name="Klostermeier U.C."/>
            <person name="Beiko R.G."/>
            <person name="Rosenstiel P."/>
            <person name="Hippler M."/>
            <person name="Laroche J."/>
        </authorList>
    </citation>
    <scope>NUCLEOTIDE SEQUENCE [LARGE SCALE GENOMIC DNA]</scope>
    <source>
        <strain evidence="3 4">CCMP1005</strain>
    </source>
</reference>
<protein>
    <recommendedName>
        <fullName evidence="5">DOMON domain-containing protein</fullName>
    </recommendedName>
</protein>
<name>K0RUW1_THAOC</name>
<comment type="caution">
    <text evidence="3">The sequence shown here is derived from an EMBL/GenBank/DDBJ whole genome shotgun (WGS) entry which is preliminary data.</text>
</comment>
<organism evidence="3 4">
    <name type="scientific">Thalassiosira oceanica</name>
    <name type="common">Marine diatom</name>
    <dbReference type="NCBI Taxonomy" id="159749"/>
    <lineage>
        <taxon>Eukaryota</taxon>
        <taxon>Sar</taxon>
        <taxon>Stramenopiles</taxon>
        <taxon>Ochrophyta</taxon>
        <taxon>Bacillariophyta</taxon>
        <taxon>Coscinodiscophyceae</taxon>
        <taxon>Thalassiosirophycidae</taxon>
        <taxon>Thalassiosirales</taxon>
        <taxon>Thalassiosiraceae</taxon>
        <taxon>Thalassiosira</taxon>
    </lineage>
</organism>
<dbReference type="EMBL" id="AGNL01043546">
    <property type="protein sequence ID" value="EJK50507.1"/>
    <property type="molecule type" value="Genomic_DNA"/>
</dbReference>
<feature type="compositionally biased region" description="Basic and acidic residues" evidence="1">
    <location>
        <begin position="225"/>
        <end position="241"/>
    </location>
</feature>
<evidence type="ECO:0008006" key="5">
    <source>
        <dbReference type="Google" id="ProtNLM"/>
    </source>
</evidence>
<dbReference type="Proteomes" id="UP000266841">
    <property type="component" value="Unassembled WGS sequence"/>
</dbReference>
<feature type="region of interest" description="Disordered" evidence="1">
    <location>
        <begin position="215"/>
        <end position="241"/>
    </location>
</feature>
<feature type="non-terminal residue" evidence="3">
    <location>
        <position position="241"/>
    </location>
</feature>
<sequence>MIFAAFILSTILGNALAGHDSWSCVDSSIFETCCVAVTWNNPSAAGLVSAFGGGGRIIVGVTALGAANGEGTPRLGAYPDIETDGVLAVGPLTSEVPSVTANLGQYCSEYDPTTIVNIWGEKPVSDVISGALEGESAEDTIARLFDLSKVAITPGSIPKGNLVDITSFSVNATLGTDWATLSCPRLGGPTCPDGLTCPGGFEARGGTEEGNAFYIESDADTEEESVAKEEDHDHEEHVHDK</sequence>
<evidence type="ECO:0000313" key="3">
    <source>
        <dbReference type="EMBL" id="EJK50507.1"/>
    </source>
</evidence>
<evidence type="ECO:0000256" key="1">
    <source>
        <dbReference type="SAM" id="MobiDB-lite"/>
    </source>
</evidence>
<evidence type="ECO:0000256" key="2">
    <source>
        <dbReference type="SAM" id="SignalP"/>
    </source>
</evidence>
<gene>
    <name evidence="3" type="ORF">THAOC_30492</name>
</gene>
<keyword evidence="4" id="KW-1185">Reference proteome</keyword>
<proteinExistence type="predicted"/>